<organism evidence="2 3">
    <name type="scientific">Ralstonia solanacearum K60</name>
    <dbReference type="NCBI Taxonomy" id="1091042"/>
    <lineage>
        <taxon>Bacteria</taxon>
        <taxon>Pseudomonadati</taxon>
        <taxon>Pseudomonadota</taxon>
        <taxon>Betaproteobacteria</taxon>
        <taxon>Burkholderiales</taxon>
        <taxon>Burkholderiaceae</taxon>
        <taxon>Ralstonia</taxon>
        <taxon>Ralstonia solanacearum species complex</taxon>
    </lineage>
</organism>
<sequence>MALPQFCSLLAAAFAGALIAYVPTARQRNWPVGKLFERGTVPATVYLGVAALLLGETISWAWAGKATWWGVLWIVLATFVGAPLITSLFKSWSAVLSLVAAPTLAMAAALLSLFSIDA</sequence>
<accession>A0AAP8D5C7</accession>
<feature type="transmembrane region" description="Helical" evidence="1">
    <location>
        <begin position="43"/>
        <end position="63"/>
    </location>
</feature>
<evidence type="ECO:0000313" key="3">
    <source>
        <dbReference type="Proteomes" id="UP000216164"/>
    </source>
</evidence>
<evidence type="ECO:0008006" key="4">
    <source>
        <dbReference type="Google" id="ProtNLM"/>
    </source>
</evidence>
<proteinExistence type="predicted"/>
<dbReference type="Proteomes" id="UP000216164">
    <property type="component" value="Unassembled WGS sequence"/>
</dbReference>
<name>A0AAP8D5C7_RALSL</name>
<dbReference type="AlphaFoldDB" id="A0AAP8D5C7"/>
<keyword evidence="1" id="KW-0812">Transmembrane</keyword>
<evidence type="ECO:0000256" key="1">
    <source>
        <dbReference type="SAM" id="Phobius"/>
    </source>
</evidence>
<dbReference type="EMBL" id="NCTK01000001">
    <property type="protein sequence ID" value="OYQ14678.1"/>
    <property type="molecule type" value="Genomic_DNA"/>
</dbReference>
<reference evidence="2 3" key="1">
    <citation type="submission" date="2017-04" db="EMBL/GenBank/DDBJ databases">
        <title>Genome Announcement: Closed genomes of Ralstonia solanacearum strains K60, UW551, and UW700.</title>
        <authorList>
            <person name="Hayes M."/>
            <person name="Macintyre A.M."/>
            <person name="Allen C."/>
        </authorList>
    </citation>
    <scope>NUCLEOTIDE SEQUENCE [LARGE SCALE GENOMIC DNA]</scope>
    <source>
        <strain evidence="2 3">UW25</strain>
    </source>
</reference>
<comment type="caution">
    <text evidence="2">The sequence shown here is derived from an EMBL/GenBank/DDBJ whole genome shotgun (WGS) entry which is preliminary data.</text>
</comment>
<keyword evidence="1" id="KW-0472">Membrane</keyword>
<gene>
    <name evidence="2" type="ORF">B7R77_16400</name>
</gene>
<feature type="transmembrane region" description="Helical" evidence="1">
    <location>
        <begin position="95"/>
        <end position="116"/>
    </location>
</feature>
<feature type="transmembrane region" description="Helical" evidence="1">
    <location>
        <begin position="70"/>
        <end position="89"/>
    </location>
</feature>
<evidence type="ECO:0000313" key="2">
    <source>
        <dbReference type="EMBL" id="OYQ14678.1"/>
    </source>
</evidence>
<protein>
    <recommendedName>
        <fullName evidence="4">Transmembrane protein</fullName>
    </recommendedName>
</protein>
<dbReference type="RefSeq" id="WP_003267397.1">
    <property type="nucleotide sequence ID" value="NZ_NCTK01000001.1"/>
</dbReference>
<keyword evidence="1" id="KW-1133">Transmembrane helix</keyword>